<dbReference type="RefSeq" id="WP_036883319.1">
    <property type="nucleotide sequence ID" value="NZ_JRNR01000057.1"/>
</dbReference>
<dbReference type="EMBL" id="JRNR01000057">
    <property type="protein sequence ID" value="KGF49164.1"/>
    <property type="molecule type" value="Genomic_DNA"/>
</dbReference>
<keyword evidence="1 3" id="KW-0378">Hydrolase</keyword>
<accession>A0A096CV64</accession>
<organism evidence="3 4">
    <name type="scientific">Prevotella disiens DNF00882</name>
    <dbReference type="NCBI Taxonomy" id="1401075"/>
    <lineage>
        <taxon>Bacteria</taxon>
        <taxon>Pseudomonadati</taxon>
        <taxon>Bacteroidota</taxon>
        <taxon>Bacteroidia</taxon>
        <taxon>Bacteroidales</taxon>
        <taxon>Prevotellaceae</taxon>
        <taxon>Prevotella</taxon>
    </lineage>
</organism>
<sequence length="305" mass="34195">MKIEKIEETKEYFKGKISVEVTQPRIDIINEVVYAQYFGNGTRSLHMTIFMPNTTEKKPCVVYFPGGGFTTSDYGKWSRLRMALALEGFIVAAVEYRPLPDAFPAMLIDGKAAVRYLRAHAEQFGIDTERIGVMGNSAGGYLAQLVAMTAKETEFEVGDYLNYSSEIQACCDIFGPYDFTRIVEDFPAEMQQWHQSAAASEALLVGGVKYGKKPMGTIAENKEKALWASPIGHIHSDLPPFLILHGTADKMVTTLQSEHLYNDLKACNVPATFYLLEDAGHGDDPWFQQPIIDLIVEWFKQQLNK</sequence>
<comment type="caution">
    <text evidence="3">The sequence shown here is derived from an EMBL/GenBank/DDBJ whole genome shotgun (WGS) entry which is preliminary data.</text>
</comment>
<dbReference type="AlphaFoldDB" id="A0A096CV64"/>
<evidence type="ECO:0000313" key="3">
    <source>
        <dbReference type="EMBL" id="KGF49164.1"/>
    </source>
</evidence>
<name>A0A096CV64_9BACT</name>
<feature type="domain" description="BD-FAE-like" evidence="2">
    <location>
        <begin position="47"/>
        <end position="264"/>
    </location>
</feature>
<dbReference type="GO" id="GO:0016787">
    <property type="term" value="F:hydrolase activity"/>
    <property type="evidence" value="ECO:0007669"/>
    <property type="project" value="UniProtKB-KW"/>
</dbReference>
<protein>
    <submittedName>
        <fullName evidence="3">Alpha/beta hydrolase</fullName>
    </submittedName>
</protein>
<evidence type="ECO:0000259" key="2">
    <source>
        <dbReference type="Pfam" id="PF20434"/>
    </source>
</evidence>
<dbReference type="Gene3D" id="3.40.50.1820">
    <property type="entry name" value="alpha/beta hydrolase"/>
    <property type="match status" value="1"/>
</dbReference>
<dbReference type="PANTHER" id="PTHR48081">
    <property type="entry name" value="AB HYDROLASE SUPERFAMILY PROTEIN C4A8.06C"/>
    <property type="match status" value="1"/>
</dbReference>
<dbReference type="SUPFAM" id="SSF53474">
    <property type="entry name" value="alpha/beta-Hydrolases"/>
    <property type="match status" value="1"/>
</dbReference>
<dbReference type="InterPro" id="IPR029058">
    <property type="entry name" value="AB_hydrolase_fold"/>
</dbReference>
<dbReference type="InterPro" id="IPR049492">
    <property type="entry name" value="BD-FAE-like_dom"/>
</dbReference>
<dbReference type="InterPro" id="IPR050300">
    <property type="entry name" value="GDXG_lipolytic_enzyme"/>
</dbReference>
<gene>
    <name evidence="3" type="ORF">HMPREF0654_06435</name>
</gene>
<proteinExistence type="predicted"/>
<dbReference type="PANTHER" id="PTHR48081:SF13">
    <property type="entry name" value="ALPHA_BETA HYDROLASE"/>
    <property type="match status" value="1"/>
</dbReference>
<dbReference type="Proteomes" id="UP000029538">
    <property type="component" value="Unassembled WGS sequence"/>
</dbReference>
<evidence type="ECO:0000313" key="4">
    <source>
        <dbReference type="Proteomes" id="UP000029538"/>
    </source>
</evidence>
<reference evidence="3 4" key="1">
    <citation type="submission" date="2014-07" db="EMBL/GenBank/DDBJ databases">
        <authorList>
            <person name="McCorrison J."/>
            <person name="Sanka R."/>
            <person name="Torralba M."/>
            <person name="Gillis M."/>
            <person name="Haft D.H."/>
            <person name="Methe B."/>
            <person name="Sutton G."/>
            <person name="Nelson K.E."/>
        </authorList>
    </citation>
    <scope>NUCLEOTIDE SEQUENCE [LARGE SCALE GENOMIC DNA]</scope>
    <source>
        <strain evidence="3 4">DNF00882</strain>
    </source>
</reference>
<evidence type="ECO:0000256" key="1">
    <source>
        <dbReference type="ARBA" id="ARBA00022801"/>
    </source>
</evidence>
<dbReference type="Pfam" id="PF20434">
    <property type="entry name" value="BD-FAE"/>
    <property type="match status" value="1"/>
</dbReference>